<feature type="compositionally biased region" description="Basic and acidic residues" evidence="1">
    <location>
        <begin position="112"/>
        <end position="121"/>
    </location>
</feature>
<evidence type="ECO:0000256" key="1">
    <source>
        <dbReference type="SAM" id="MobiDB-lite"/>
    </source>
</evidence>
<evidence type="ECO:0000313" key="3">
    <source>
        <dbReference type="Proteomes" id="UP000193144"/>
    </source>
</evidence>
<protein>
    <submittedName>
        <fullName evidence="2">Uncharacterized protein</fullName>
    </submittedName>
</protein>
<evidence type="ECO:0000313" key="2">
    <source>
        <dbReference type="EMBL" id="ORY07408.1"/>
    </source>
</evidence>
<sequence length="206" mass="23551">MAPKHTRDDGKDGPAKKAKGGFSVGPANLPDGIHKRKVQKIKKDLIQKAKLRKEYAKVKAREQPDTTHKSVYEREEANEAPNGPAETAPEPTLEPHPDRARLWEEPSPEPEQAQHQRIQRDRRPKRPRPQPYKEETEIARKRKEGADARRQAREDAGQERQEKIAERERFRKAMAKARSGGPNCQRKLGRESNVLLEKVKRMVGSA</sequence>
<feature type="region of interest" description="Disordered" evidence="1">
    <location>
        <begin position="54"/>
        <end position="168"/>
    </location>
</feature>
<feature type="compositionally biased region" description="Basic and acidic residues" evidence="1">
    <location>
        <begin position="131"/>
        <end position="168"/>
    </location>
</feature>
<comment type="caution">
    <text evidence="2">The sequence shown here is derived from an EMBL/GenBank/DDBJ whole genome shotgun (WGS) entry which is preliminary data.</text>
</comment>
<gene>
    <name evidence="2" type="ORF">BCR34DRAFT_489505</name>
</gene>
<proteinExistence type="predicted"/>
<dbReference type="OrthoDB" id="2135053at2759"/>
<dbReference type="AlphaFoldDB" id="A0A1Y1ZAX1"/>
<dbReference type="PANTHER" id="PTHR41805">
    <property type="entry name" value="EXPRESSED PROTEIN"/>
    <property type="match status" value="1"/>
</dbReference>
<accession>A0A1Y1ZAX1</accession>
<reference evidence="2 3" key="1">
    <citation type="submission" date="2016-07" db="EMBL/GenBank/DDBJ databases">
        <title>Pervasive Adenine N6-methylation of Active Genes in Fungi.</title>
        <authorList>
            <consortium name="DOE Joint Genome Institute"/>
            <person name="Mondo S.J."/>
            <person name="Dannebaum R.O."/>
            <person name="Kuo R.C."/>
            <person name="Labutti K."/>
            <person name="Haridas S."/>
            <person name="Kuo A."/>
            <person name="Salamov A."/>
            <person name="Ahrendt S.R."/>
            <person name="Lipzen A."/>
            <person name="Sullivan W."/>
            <person name="Andreopoulos W.B."/>
            <person name="Clum A."/>
            <person name="Lindquist E."/>
            <person name="Daum C."/>
            <person name="Ramamoorthy G.K."/>
            <person name="Gryganskyi A."/>
            <person name="Culley D."/>
            <person name="Magnuson J.K."/>
            <person name="James T.Y."/>
            <person name="O'Malley M.A."/>
            <person name="Stajich J.E."/>
            <person name="Spatafora J.W."/>
            <person name="Visel A."/>
            <person name="Grigoriev I.V."/>
        </authorList>
    </citation>
    <scope>NUCLEOTIDE SEQUENCE [LARGE SCALE GENOMIC DNA]</scope>
    <source>
        <strain evidence="2 3">CBS 115471</strain>
    </source>
</reference>
<keyword evidence="3" id="KW-1185">Reference proteome</keyword>
<dbReference type="EMBL" id="MCFA01000109">
    <property type="protein sequence ID" value="ORY07408.1"/>
    <property type="molecule type" value="Genomic_DNA"/>
</dbReference>
<name>A0A1Y1ZAX1_9PLEO</name>
<feature type="compositionally biased region" description="Basic and acidic residues" evidence="1">
    <location>
        <begin position="1"/>
        <end position="15"/>
    </location>
</feature>
<dbReference type="Proteomes" id="UP000193144">
    <property type="component" value="Unassembled WGS sequence"/>
</dbReference>
<feature type="compositionally biased region" description="Basic and acidic residues" evidence="1">
    <location>
        <begin position="93"/>
        <end position="104"/>
    </location>
</feature>
<feature type="compositionally biased region" description="Basic and acidic residues" evidence="1">
    <location>
        <begin position="54"/>
        <end position="77"/>
    </location>
</feature>
<feature type="region of interest" description="Disordered" evidence="1">
    <location>
        <begin position="1"/>
        <end position="39"/>
    </location>
</feature>
<organism evidence="2 3">
    <name type="scientific">Clohesyomyces aquaticus</name>
    <dbReference type="NCBI Taxonomy" id="1231657"/>
    <lineage>
        <taxon>Eukaryota</taxon>
        <taxon>Fungi</taxon>
        <taxon>Dikarya</taxon>
        <taxon>Ascomycota</taxon>
        <taxon>Pezizomycotina</taxon>
        <taxon>Dothideomycetes</taxon>
        <taxon>Pleosporomycetidae</taxon>
        <taxon>Pleosporales</taxon>
        <taxon>Lindgomycetaceae</taxon>
        <taxon>Clohesyomyces</taxon>
    </lineage>
</organism>
<feature type="compositionally biased region" description="Low complexity" evidence="1">
    <location>
        <begin position="79"/>
        <end position="91"/>
    </location>
</feature>
<dbReference type="PANTHER" id="PTHR41805:SF1">
    <property type="entry name" value="RRNA-PROCESSING PROTEIN FYV7"/>
    <property type="match status" value="1"/>
</dbReference>